<accession>A0ABW4C535</accession>
<dbReference type="SUPFAM" id="SSF141868">
    <property type="entry name" value="EAL domain-like"/>
    <property type="match status" value="1"/>
</dbReference>
<dbReference type="Gene3D" id="3.20.20.450">
    <property type="entry name" value="EAL domain"/>
    <property type="match status" value="1"/>
</dbReference>
<dbReference type="InterPro" id="IPR050706">
    <property type="entry name" value="Cyclic-di-GMP_PDE-like"/>
</dbReference>
<keyword evidence="3" id="KW-1185">Reference proteome</keyword>
<dbReference type="InterPro" id="IPR001633">
    <property type="entry name" value="EAL_dom"/>
</dbReference>
<dbReference type="InterPro" id="IPR035919">
    <property type="entry name" value="EAL_sf"/>
</dbReference>
<evidence type="ECO:0000259" key="1">
    <source>
        <dbReference type="PROSITE" id="PS50883"/>
    </source>
</evidence>
<dbReference type="RefSeq" id="WP_379893410.1">
    <property type="nucleotide sequence ID" value="NZ_JBHTOJ010000040.1"/>
</dbReference>
<comment type="caution">
    <text evidence="2">The sequence shown here is derived from an EMBL/GenBank/DDBJ whole genome shotgun (WGS) entry which is preliminary data.</text>
</comment>
<dbReference type="Proteomes" id="UP001597188">
    <property type="component" value="Unassembled WGS sequence"/>
</dbReference>
<name>A0ABW4C535_9LACO</name>
<dbReference type="EMBL" id="JBHTOJ010000040">
    <property type="protein sequence ID" value="MFD1421425.1"/>
    <property type="molecule type" value="Genomic_DNA"/>
</dbReference>
<protein>
    <submittedName>
        <fullName evidence="2">EAL domain-containing protein</fullName>
    </submittedName>
</protein>
<dbReference type="PANTHER" id="PTHR33121">
    <property type="entry name" value="CYCLIC DI-GMP PHOSPHODIESTERASE PDEF"/>
    <property type="match status" value="1"/>
</dbReference>
<gene>
    <name evidence="2" type="ORF">ACFQ5L_10785</name>
</gene>
<dbReference type="PANTHER" id="PTHR33121:SF70">
    <property type="entry name" value="SIGNALING PROTEIN YKOW"/>
    <property type="match status" value="1"/>
</dbReference>
<feature type="domain" description="EAL" evidence="1">
    <location>
        <begin position="1"/>
        <end position="218"/>
    </location>
</feature>
<dbReference type="SMART" id="SM00052">
    <property type="entry name" value="EAL"/>
    <property type="match status" value="1"/>
</dbReference>
<evidence type="ECO:0000313" key="3">
    <source>
        <dbReference type="Proteomes" id="UP001597188"/>
    </source>
</evidence>
<proteinExistence type="predicted"/>
<evidence type="ECO:0000313" key="2">
    <source>
        <dbReference type="EMBL" id="MFD1421425.1"/>
    </source>
</evidence>
<reference evidence="3" key="1">
    <citation type="journal article" date="2019" name="Int. J. Syst. Evol. Microbiol.">
        <title>The Global Catalogue of Microorganisms (GCM) 10K type strain sequencing project: providing services to taxonomists for standard genome sequencing and annotation.</title>
        <authorList>
            <consortium name="The Broad Institute Genomics Platform"/>
            <consortium name="The Broad Institute Genome Sequencing Center for Infectious Disease"/>
            <person name="Wu L."/>
            <person name="Ma J."/>
        </authorList>
    </citation>
    <scope>NUCLEOTIDE SEQUENCE [LARGE SCALE GENOMIC DNA]</scope>
    <source>
        <strain evidence="3">CCM 8931</strain>
    </source>
</reference>
<dbReference type="Pfam" id="PF00563">
    <property type="entry name" value="EAL"/>
    <property type="match status" value="1"/>
</dbReference>
<organism evidence="2 3">
    <name type="scientific">Lactiplantibacillus songbeiensis</name>
    <dbReference type="NCBI Taxonomy" id="2559920"/>
    <lineage>
        <taxon>Bacteria</taxon>
        <taxon>Bacillati</taxon>
        <taxon>Bacillota</taxon>
        <taxon>Bacilli</taxon>
        <taxon>Lactobacillales</taxon>
        <taxon>Lactobacillaceae</taxon>
        <taxon>Lactiplantibacillus</taxon>
    </lineage>
</organism>
<sequence length="218" mass="24974">MLIYKFFVQPQINEQDHSIYGYEALLRKRQKDTWTLPTNFSEISLDDQTKLIEQTAADLKTSLTNKVIAFNLNREQIDDPLALGAIVALKKRLNPAALTIELTDAPTLDEIQRYSLLLHQYGMKLVLDDVGTGTNTYDNIKNLLPFVDQIKFAMQNLRMSGQANQIPELLAFWTNIARQYHLEMVLEGVEDHHDQLLADKYGIKIHQGYLYGKPTIPV</sequence>
<dbReference type="PROSITE" id="PS50883">
    <property type="entry name" value="EAL"/>
    <property type="match status" value="1"/>
</dbReference>